<dbReference type="Pfam" id="PF07791">
    <property type="entry name" value="Imm11"/>
    <property type="match status" value="1"/>
</dbReference>
<dbReference type="InterPro" id="IPR012433">
    <property type="entry name" value="Imm11"/>
</dbReference>
<keyword evidence="3" id="KW-1185">Reference proteome</keyword>
<proteinExistence type="predicted"/>
<dbReference type="Proteomes" id="UP000307507">
    <property type="component" value="Unassembled WGS sequence"/>
</dbReference>
<dbReference type="AlphaFoldDB" id="A0A4S4A0I9"/>
<comment type="caution">
    <text evidence="2">The sequence shown here is derived from an EMBL/GenBank/DDBJ whole genome shotgun (WGS) entry which is preliminary data.</text>
</comment>
<dbReference type="OrthoDB" id="7068657at2"/>
<gene>
    <name evidence="2" type="ORF">E6C50_08630</name>
</gene>
<evidence type="ECO:0000313" key="3">
    <source>
        <dbReference type="Proteomes" id="UP000307507"/>
    </source>
</evidence>
<protein>
    <recommendedName>
        <fullName evidence="1">Immunity MXAN-0049 protein domain-containing protein</fullName>
    </recommendedName>
</protein>
<dbReference type="EMBL" id="SSNZ01000002">
    <property type="protein sequence ID" value="THF51811.1"/>
    <property type="molecule type" value="Genomic_DNA"/>
</dbReference>
<accession>A0A4S4A0I9</accession>
<evidence type="ECO:0000313" key="2">
    <source>
        <dbReference type="EMBL" id="THF51811.1"/>
    </source>
</evidence>
<sequence length="209" mass="24500">MSNFIRIQSYHTNGHLYYTDIENIDNDAEKLVFSGVAIDNIGDPTLKFRNKNAKVTDYIMGIGRFPIVSTRFKDIISSLPDSKYIQFIQCKSNYAKQKEEFWIMNILELVDCFDWEKSEYIKETKYINPNEFWPDAITRVEMIDEKTNGRNIFRVLDFPTYIFISKHLEGIILEQKLKVTLVRTQDLTQVVDADPNDPTLAKWGHENLD</sequence>
<dbReference type="RefSeq" id="WP_136402795.1">
    <property type="nucleotide sequence ID" value="NZ_SSNZ01000002.1"/>
</dbReference>
<evidence type="ECO:0000259" key="1">
    <source>
        <dbReference type="Pfam" id="PF07791"/>
    </source>
</evidence>
<name>A0A4S4A0I9_9FLAO</name>
<feature type="domain" description="Immunity MXAN-0049 protein" evidence="1">
    <location>
        <begin position="43"/>
        <end position="177"/>
    </location>
</feature>
<organism evidence="2 3">
    <name type="scientific">Flavobacterium supellecticarium</name>
    <dbReference type="NCBI Taxonomy" id="2565924"/>
    <lineage>
        <taxon>Bacteria</taxon>
        <taxon>Pseudomonadati</taxon>
        <taxon>Bacteroidota</taxon>
        <taxon>Flavobacteriia</taxon>
        <taxon>Flavobacteriales</taxon>
        <taxon>Flavobacteriaceae</taxon>
        <taxon>Flavobacterium</taxon>
    </lineage>
</organism>
<reference evidence="2 3" key="1">
    <citation type="submission" date="2019-04" db="EMBL/GenBank/DDBJ databases">
        <title>Flavobacterium sp. nov. isolated from construction timber.</title>
        <authorList>
            <person name="Lin S.-Y."/>
            <person name="Chang C.-T."/>
            <person name="Young C.-C."/>
        </authorList>
    </citation>
    <scope>NUCLEOTIDE SEQUENCE [LARGE SCALE GENOMIC DNA]</scope>
    <source>
        <strain evidence="2 3">CC-CTC003</strain>
    </source>
</reference>